<dbReference type="InterPro" id="IPR016181">
    <property type="entry name" value="Acyl_CoA_acyltransferase"/>
</dbReference>
<keyword evidence="1 4" id="KW-0808">Transferase</keyword>
<sequence>MDDAPQPDPTSLLDELEWRDATTADEELLEVATWVNVNWLRHRTSRAEVRENPRMAHYFAGFGHRGGDLGVVAQTRTETVGVAWARTFSAQDPGYGYVADTMPEVSVTVFEDYRREGVGQALMERLADRLRAAGYAGASLSVEDGNEAVNLYGRLGYRTVGHDGTAETMLLDLRV</sequence>
<dbReference type="PANTHER" id="PTHR43072:SF51">
    <property type="entry name" value="ABC SUPERFAMILY TRANSPORT PROTEIN"/>
    <property type="match status" value="1"/>
</dbReference>
<keyword evidence="5" id="KW-1185">Reference proteome</keyword>
<dbReference type="PROSITE" id="PS51186">
    <property type="entry name" value="GNAT"/>
    <property type="match status" value="1"/>
</dbReference>
<dbReference type="EMBL" id="WLVL01000028">
    <property type="protein sequence ID" value="MTB71989.1"/>
    <property type="molecule type" value="Genomic_DNA"/>
</dbReference>
<accession>A0A6I3ITN0</accession>
<protein>
    <submittedName>
        <fullName evidence="4">GNAT family N-acetyltransferase</fullName>
    </submittedName>
</protein>
<gene>
    <name evidence="4" type="ORF">GGG17_08395</name>
</gene>
<dbReference type="Gene3D" id="3.40.630.30">
    <property type="match status" value="1"/>
</dbReference>
<dbReference type="GO" id="GO:0016747">
    <property type="term" value="F:acyltransferase activity, transferring groups other than amino-acyl groups"/>
    <property type="evidence" value="ECO:0007669"/>
    <property type="project" value="InterPro"/>
</dbReference>
<keyword evidence="2" id="KW-0012">Acyltransferase</keyword>
<feature type="domain" description="N-acetyltransferase" evidence="3">
    <location>
        <begin position="16"/>
        <end position="174"/>
    </location>
</feature>
<dbReference type="CDD" id="cd04301">
    <property type="entry name" value="NAT_SF"/>
    <property type="match status" value="1"/>
</dbReference>
<comment type="caution">
    <text evidence="4">The sequence shown here is derived from an EMBL/GenBank/DDBJ whole genome shotgun (WGS) entry which is preliminary data.</text>
</comment>
<evidence type="ECO:0000313" key="4">
    <source>
        <dbReference type="EMBL" id="MTB71989.1"/>
    </source>
</evidence>
<dbReference type="InterPro" id="IPR000182">
    <property type="entry name" value="GNAT_dom"/>
</dbReference>
<evidence type="ECO:0000256" key="1">
    <source>
        <dbReference type="ARBA" id="ARBA00022679"/>
    </source>
</evidence>
<dbReference type="SUPFAM" id="SSF55729">
    <property type="entry name" value="Acyl-CoA N-acyltransferases (Nat)"/>
    <property type="match status" value="1"/>
</dbReference>
<evidence type="ECO:0000256" key="2">
    <source>
        <dbReference type="ARBA" id="ARBA00023315"/>
    </source>
</evidence>
<proteinExistence type="predicted"/>
<dbReference type="Proteomes" id="UP000431092">
    <property type="component" value="Unassembled WGS sequence"/>
</dbReference>
<dbReference type="RefSeq" id="WP_154593269.1">
    <property type="nucleotide sequence ID" value="NZ_CP171001.1"/>
</dbReference>
<reference evidence="4 5" key="1">
    <citation type="submission" date="2019-11" db="EMBL/GenBank/DDBJ databases">
        <title>Whole genome sequencing identifies a novel species of the genus Arsenicicoccus isolated from human blood.</title>
        <authorList>
            <person name="Jeong J.H."/>
            <person name="Kweon O.J."/>
            <person name="Kim H.R."/>
            <person name="Kim T.-H."/>
            <person name="Ha S.-M."/>
            <person name="Lee M.-K."/>
        </authorList>
    </citation>
    <scope>NUCLEOTIDE SEQUENCE [LARGE SCALE GENOMIC DNA]</scope>
    <source>
        <strain evidence="4 5">MKL-02</strain>
    </source>
</reference>
<dbReference type="PANTHER" id="PTHR43072">
    <property type="entry name" value="N-ACETYLTRANSFERASE"/>
    <property type="match status" value="1"/>
</dbReference>
<dbReference type="AlphaFoldDB" id="A0A6I3ITN0"/>
<name>A0A6I3ITN0_9MICO</name>
<dbReference type="Pfam" id="PF00583">
    <property type="entry name" value="Acetyltransf_1"/>
    <property type="match status" value="1"/>
</dbReference>
<organism evidence="4 5">
    <name type="scientific">Arsenicicoccus cauae</name>
    <dbReference type="NCBI Taxonomy" id="2663847"/>
    <lineage>
        <taxon>Bacteria</taxon>
        <taxon>Bacillati</taxon>
        <taxon>Actinomycetota</taxon>
        <taxon>Actinomycetes</taxon>
        <taxon>Micrococcales</taxon>
        <taxon>Intrasporangiaceae</taxon>
        <taxon>Arsenicicoccus</taxon>
    </lineage>
</organism>
<evidence type="ECO:0000259" key="3">
    <source>
        <dbReference type="PROSITE" id="PS51186"/>
    </source>
</evidence>
<evidence type="ECO:0000313" key="5">
    <source>
        <dbReference type="Proteomes" id="UP000431092"/>
    </source>
</evidence>